<dbReference type="Gene3D" id="2.160.20.10">
    <property type="entry name" value="Single-stranded right-handed beta-helix, Pectin lyase-like"/>
    <property type="match status" value="1"/>
</dbReference>
<proteinExistence type="predicted"/>
<feature type="domain" description="Right handed beta helix" evidence="3">
    <location>
        <begin position="107"/>
        <end position="252"/>
    </location>
</feature>
<feature type="signal peptide" evidence="2">
    <location>
        <begin position="1"/>
        <end position="22"/>
    </location>
</feature>
<dbReference type="InterPro" id="IPR011050">
    <property type="entry name" value="Pectin_lyase_fold/virulence"/>
</dbReference>
<sequence>MLLLNQKLVRVLLASTVIFLTACSDSSSLTSGSPTDPDNPDPTQPNVQAACIAPGAGAREQVLTQLSTASPGTVVSFCAGDFEMSTGLLINSKKGVTLKGAGKDKTFLNFAKSDSGEGINASNADGVVLQGFTIEDTPGNGIRIFRSSQVHVKDVRVRWHDAAGRDETDAGYTPRSDVGAYGLYPVETRQVLMEDCESHGASDAGIYVGQSSDVLVRNCLATYNVAGFEFENTYRAVFEHNIATKNTGGFLVFDLPDLRQYGEKNIVRFNKSYENNTPNFAPVGNIVGLVPRGTGMLILASDQLQVHDNEIYNNESLGIAMINFGLVDRNYPDLRYDFYPEGAWIHNNTFHGNGGNPQIPMADRGVASALPLLLRVKNFGFGADIVWDGGVDSANDCTDYPKDFQGIALNKPNANEVGRYESRIDERGRPNYDRADQEPKCKYNAWKFEEKAKEPNRLCIQNNTHKLSGRSPLVKPFLNAGLDRSDLGPETLQQLVTPGSNDASPHDCSHSATPYPEPVLNLPYVPVAEDKAPTAAEVKAACEAVKPGEINWTALAKFDCPELSQYGLFKTANDPLSGGHGAAFPYELNSTLFSDYASKYRVIFLPPNGSGGTQPAKYADYKSSKSFNESLDFPPGTVISKTFTFRTEDALGALVKEHIVETRLLILRSTSVGDTWVGLPYAWVQGTDGKPTKAVLKLAGDTVPSEWDYFDPNPNVKKNGTRARYTGKAPAYAIPAALNCIGCHGGDDRVGAAPIGPKARNMDRGVNPDFTGQNQLALMVSKGWLTGFNADVSKRDKAMAIYNIPSSGPTKPVADSGRDLHERVRAYLEVNCAYCHNGSGNASNSGLFLDSFRPVNVRYGICKKPVAAGRGSGGHKFDIVMGSPGTSIMAHRVGSAEAGVRMPPIARSVVHGEGSALINQWIQTGLAQVDAENENEIQNENNCSDSEIPLLLTEILPVEVTDGLSDLQAATGGLVSLKDLTDLLAVITGGVTDAASSATQLLERTLKGLPLP</sequence>
<organism evidence="4 5">
    <name type="scientific">Paraperlucidibaca wandonensis</name>
    <dbReference type="NCBI Taxonomy" id="1268273"/>
    <lineage>
        <taxon>Bacteria</taxon>
        <taxon>Pseudomonadati</taxon>
        <taxon>Pseudomonadota</taxon>
        <taxon>Gammaproteobacteria</taxon>
        <taxon>Moraxellales</taxon>
        <taxon>Moraxellaceae</taxon>
        <taxon>Paraperlucidibaca</taxon>
    </lineage>
</organism>
<accession>A0ABW3HH02</accession>
<name>A0ABW3HH02_9GAMM</name>
<dbReference type="EMBL" id="JBHTIT010000001">
    <property type="protein sequence ID" value="MFD0949056.1"/>
    <property type="molecule type" value="Genomic_DNA"/>
</dbReference>
<dbReference type="Proteomes" id="UP001597044">
    <property type="component" value="Unassembled WGS sequence"/>
</dbReference>
<dbReference type="SUPFAM" id="SSF51126">
    <property type="entry name" value="Pectin lyase-like"/>
    <property type="match status" value="1"/>
</dbReference>
<feature type="compositionally biased region" description="Low complexity" evidence="1">
    <location>
        <begin position="25"/>
        <end position="36"/>
    </location>
</feature>
<keyword evidence="2" id="KW-0732">Signal</keyword>
<dbReference type="NCBIfam" id="TIGR03805">
    <property type="entry name" value="beta_helix_1"/>
    <property type="match status" value="1"/>
</dbReference>
<evidence type="ECO:0000256" key="2">
    <source>
        <dbReference type="SAM" id="SignalP"/>
    </source>
</evidence>
<feature type="chain" id="PRO_5047305036" evidence="2">
    <location>
        <begin position="23"/>
        <end position="1012"/>
    </location>
</feature>
<gene>
    <name evidence="4" type="ORF">ACFQ0F_01380</name>
</gene>
<dbReference type="InterPro" id="IPR006626">
    <property type="entry name" value="PbH1"/>
</dbReference>
<evidence type="ECO:0000259" key="3">
    <source>
        <dbReference type="Pfam" id="PF13229"/>
    </source>
</evidence>
<dbReference type="InterPro" id="IPR012334">
    <property type="entry name" value="Pectin_lyas_fold"/>
</dbReference>
<keyword evidence="5" id="KW-1185">Reference proteome</keyword>
<evidence type="ECO:0000313" key="4">
    <source>
        <dbReference type="EMBL" id="MFD0949056.1"/>
    </source>
</evidence>
<reference evidence="5" key="1">
    <citation type="journal article" date="2019" name="Int. J. Syst. Evol. Microbiol.">
        <title>The Global Catalogue of Microorganisms (GCM) 10K type strain sequencing project: providing services to taxonomists for standard genome sequencing and annotation.</title>
        <authorList>
            <consortium name="The Broad Institute Genomics Platform"/>
            <consortium name="The Broad Institute Genome Sequencing Center for Infectious Disease"/>
            <person name="Wu L."/>
            <person name="Ma J."/>
        </authorList>
    </citation>
    <scope>NUCLEOTIDE SEQUENCE [LARGE SCALE GENOMIC DNA]</scope>
    <source>
        <strain evidence="5">CCUG 63419</strain>
    </source>
</reference>
<dbReference type="InterPro" id="IPR022442">
    <property type="entry name" value="SO_2930-like_dom"/>
</dbReference>
<evidence type="ECO:0000313" key="5">
    <source>
        <dbReference type="Proteomes" id="UP001597044"/>
    </source>
</evidence>
<protein>
    <submittedName>
        <fullName evidence="4">Parallel beta-helix domain-containing protein</fullName>
    </submittedName>
</protein>
<comment type="caution">
    <text evidence="4">The sequence shown here is derived from an EMBL/GenBank/DDBJ whole genome shotgun (WGS) entry which is preliminary data.</text>
</comment>
<dbReference type="RefSeq" id="WP_379068265.1">
    <property type="nucleotide sequence ID" value="NZ_JBHTIT010000001.1"/>
</dbReference>
<dbReference type="SMART" id="SM00710">
    <property type="entry name" value="PbH1"/>
    <property type="match status" value="6"/>
</dbReference>
<evidence type="ECO:0000256" key="1">
    <source>
        <dbReference type="SAM" id="MobiDB-lite"/>
    </source>
</evidence>
<dbReference type="Pfam" id="PF13229">
    <property type="entry name" value="Beta_helix"/>
    <property type="match status" value="1"/>
</dbReference>
<dbReference type="InterPro" id="IPR039448">
    <property type="entry name" value="Beta_helix"/>
</dbReference>
<dbReference type="PROSITE" id="PS51257">
    <property type="entry name" value="PROKAR_LIPOPROTEIN"/>
    <property type="match status" value="1"/>
</dbReference>
<feature type="region of interest" description="Disordered" evidence="1">
    <location>
        <begin position="25"/>
        <end position="45"/>
    </location>
</feature>